<evidence type="ECO:0000256" key="1">
    <source>
        <dbReference type="SAM" id="MobiDB-lite"/>
    </source>
</evidence>
<evidence type="ECO:0000313" key="2">
    <source>
        <dbReference type="EMBL" id="WAR20341.1"/>
    </source>
</evidence>
<feature type="region of interest" description="Disordered" evidence="1">
    <location>
        <begin position="1"/>
        <end position="38"/>
    </location>
</feature>
<organism evidence="2 3">
    <name type="scientific">Mya arenaria</name>
    <name type="common">Soft-shell clam</name>
    <dbReference type="NCBI Taxonomy" id="6604"/>
    <lineage>
        <taxon>Eukaryota</taxon>
        <taxon>Metazoa</taxon>
        <taxon>Spiralia</taxon>
        <taxon>Lophotrochozoa</taxon>
        <taxon>Mollusca</taxon>
        <taxon>Bivalvia</taxon>
        <taxon>Autobranchia</taxon>
        <taxon>Heteroconchia</taxon>
        <taxon>Euheterodonta</taxon>
        <taxon>Imparidentia</taxon>
        <taxon>Neoheterodontei</taxon>
        <taxon>Myida</taxon>
        <taxon>Myoidea</taxon>
        <taxon>Myidae</taxon>
        <taxon>Mya</taxon>
    </lineage>
</organism>
<gene>
    <name evidence="2" type="ORF">MAR_002179</name>
</gene>
<protein>
    <submittedName>
        <fullName evidence="2">Uncharacterized protein</fullName>
    </submittedName>
</protein>
<accession>A0ABY7FHD1</accession>
<keyword evidence="3" id="KW-1185">Reference proteome</keyword>
<proteinExistence type="predicted"/>
<sequence length="260" mass="28908">MLTTQWAVRHPPHNGQSSASKMLTTQSAVRRPPHNGQSAASKMLTTQWAVRRPPHNGQSSASKMLTTQWAVRRPPHNGQLSASKMLTTQRVIIGSQDTVGSHCYWLARRPPHSGQTSASKTTPTAWQAIIDLTREDQNRNATPSSSVDQSCVRGWAGIIRNMPLNNATNLSFVMKKNRLSVDEQEISTNIKILSGDLNKVLDISDSSSERGAKAGAIENTIEDNEDEETCEPNEAGDDLRYDWLQCTRYKPPKLQRRHTS</sequence>
<feature type="non-terminal residue" evidence="2">
    <location>
        <position position="1"/>
    </location>
</feature>
<evidence type="ECO:0000313" key="3">
    <source>
        <dbReference type="Proteomes" id="UP001164746"/>
    </source>
</evidence>
<name>A0ABY7FHD1_MYAAR</name>
<dbReference type="Proteomes" id="UP001164746">
    <property type="component" value="Chromosome 11"/>
</dbReference>
<reference evidence="2" key="1">
    <citation type="submission" date="2022-11" db="EMBL/GenBank/DDBJ databases">
        <title>Centuries of genome instability and evolution in soft-shell clam transmissible cancer (bioRxiv).</title>
        <authorList>
            <person name="Hart S.F.M."/>
            <person name="Yonemitsu M.A."/>
            <person name="Giersch R.M."/>
            <person name="Beal B.F."/>
            <person name="Arriagada G."/>
            <person name="Davis B.W."/>
            <person name="Ostrander E.A."/>
            <person name="Goff S.P."/>
            <person name="Metzger M.J."/>
        </authorList>
    </citation>
    <scope>NUCLEOTIDE SEQUENCE</scope>
    <source>
        <strain evidence="2">MELC-2E11</strain>
        <tissue evidence="2">Siphon/mantle</tissue>
    </source>
</reference>
<dbReference type="EMBL" id="CP111022">
    <property type="protein sequence ID" value="WAR20341.1"/>
    <property type="molecule type" value="Genomic_DNA"/>
</dbReference>
<feature type="compositionally biased region" description="Polar residues" evidence="1">
    <location>
        <begin position="14"/>
        <end position="28"/>
    </location>
</feature>